<dbReference type="GO" id="GO:0005524">
    <property type="term" value="F:ATP binding"/>
    <property type="evidence" value="ECO:0007669"/>
    <property type="project" value="UniProtKB-UniRule"/>
</dbReference>
<dbReference type="SMART" id="SM00863">
    <property type="entry name" value="tRNA_SAD"/>
    <property type="match status" value="1"/>
</dbReference>
<evidence type="ECO:0000256" key="10">
    <source>
        <dbReference type="ARBA" id="ARBA00022917"/>
    </source>
</evidence>
<evidence type="ECO:0000313" key="15">
    <source>
        <dbReference type="EMBL" id="URA09395.1"/>
    </source>
</evidence>
<dbReference type="PANTHER" id="PTHR11451">
    <property type="entry name" value="THREONINE-TRNA LIGASE"/>
    <property type="match status" value="1"/>
</dbReference>
<dbReference type="Pfam" id="PF07973">
    <property type="entry name" value="tRNA_SAD"/>
    <property type="match status" value="1"/>
</dbReference>
<comment type="similarity">
    <text evidence="1 13">Belongs to the class-II aminoacyl-tRNA synthetase family.</text>
</comment>
<keyword evidence="7 13" id="KW-0862">Zinc</keyword>
<dbReference type="SUPFAM" id="SSF55681">
    <property type="entry name" value="Class II aaRS and biotin synthetases"/>
    <property type="match status" value="1"/>
</dbReference>
<comment type="subcellular location">
    <subcellularLocation>
        <location evidence="13">Cytoplasm</location>
    </subcellularLocation>
</comment>
<dbReference type="SUPFAM" id="SSF55186">
    <property type="entry name" value="ThrRS/AlaRS common domain"/>
    <property type="match status" value="1"/>
</dbReference>
<dbReference type="FunFam" id="3.30.54.20:FF:000002">
    <property type="entry name" value="Threonine--tRNA ligase"/>
    <property type="match status" value="1"/>
</dbReference>
<reference evidence="15" key="1">
    <citation type="submission" date="2021-04" db="EMBL/GenBank/DDBJ databases">
        <authorList>
            <person name="Postec A."/>
        </authorList>
    </citation>
    <scope>NUCLEOTIDE SEQUENCE</scope>
    <source>
        <strain evidence="15">F1F22</strain>
    </source>
</reference>
<dbReference type="NCBIfam" id="TIGR00418">
    <property type="entry name" value="thrS"/>
    <property type="match status" value="1"/>
</dbReference>
<evidence type="ECO:0000256" key="5">
    <source>
        <dbReference type="ARBA" id="ARBA00022723"/>
    </source>
</evidence>
<keyword evidence="10 13" id="KW-0648">Protein biosynthesis</keyword>
<evidence type="ECO:0000259" key="14">
    <source>
        <dbReference type="PROSITE" id="PS50862"/>
    </source>
</evidence>
<dbReference type="SUPFAM" id="SSF52954">
    <property type="entry name" value="Class II aaRS ABD-related"/>
    <property type="match status" value="1"/>
</dbReference>
<evidence type="ECO:0000256" key="12">
    <source>
        <dbReference type="ARBA" id="ARBA00049515"/>
    </source>
</evidence>
<evidence type="ECO:0000256" key="8">
    <source>
        <dbReference type="ARBA" id="ARBA00022840"/>
    </source>
</evidence>
<feature type="binding site" evidence="13">
    <location>
        <position position="516"/>
    </location>
    <ligand>
        <name>Zn(2+)</name>
        <dbReference type="ChEBI" id="CHEBI:29105"/>
        <note>catalytic</note>
    </ligand>
</feature>
<organism evidence="15 16">
    <name type="scientific">Thermospira aquatica</name>
    <dbReference type="NCBI Taxonomy" id="2828656"/>
    <lineage>
        <taxon>Bacteria</taxon>
        <taxon>Pseudomonadati</taxon>
        <taxon>Spirochaetota</taxon>
        <taxon>Spirochaetia</taxon>
        <taxon>Brevinematales</taxon>
        <taxon>Thermospiraceae</taxon>
        <taxon>Thermospira</taxon>
    </lineage>
</organism>
<evidence type="ECO:0000256" key="1">
    <source>
        <dbReference type="ARBA" id="ARBA00008226"/>
    </source>
</evidence>
<feature type="binding site" evidence="13">
    <location>
        <position position="391"/>
    </location>
    <ligand>
        <name>Zn(2+)</name>
        <dbReference type="ChEBI" id="CHEBI:29105"/>
        <note>catalytic</note>
    </ligand>
</feature>
<keyword evidence="11 13" id="KW-0030">Aminoacyl-tRNA synthetase</keyword>
<dbReference type="EMBL" id="CP073355">
    <property type="protein sequence ID" value="URA09395.1"/>
    <property type="molecule type" value="Genomic_DNA"/>
</dbReference>
<dbReference type="FunFam" id="3.40.50.800:FF:000001">
    <property type="entry name" value="Threonine--tRNA ligase"/>
    <property type="match status" value="1"/>
</dbReference>
<keyword evidence="2 13" id="KW-0963">Cytoplasm</keyword>
<dbReference type="PANTHER" id="PTHR11451:SF44">
    <property type="entry name" value="THREONINE--TRNA LIGASE, CHLOROPLASTIC_MITOCHONDRIAL 2"/>
    <property type="match status" value="1"/>
</dbReference>
<comment type="caution">
    <text evidence="13">Lacks conserved residue(s) required for the propagation of feature annotation.</text>
</comment>
<feature type="binding site" evidence="13">
    <location>
        <position position="340"/>
    </location>
    <ligand>
        <name>Zn(2+)</name>
        <dbReference type="ChEBI" id="CHEBI:29105"/>
        <note>catalytic</note>
    </ligand>
</feature>
<dbReference type="FunFam" id="3.30.980.10:FF:000005">
    <property type="entry name" value="Threonyl-tRNA synthetase, mitochondrial"/>
    <property type="match status" value="1"/>
</dbReference>
<dbReference type="Gene3D" id="3.30.980.10">
    <property type="entry name" value="Threonyl-trna Synthetase, Chain A, domain 2"/>
    <property type="match status" value="1"/>
</dbReference>
<name>A0AAX3BAV1_9SPIR</name>
<evidence type="ECO:0000313" key="16">
    <source>
        <dbReference type="Proteomes" id="UP001056539"/>
    </source>
</evidence>
<keyword evidence="9 13" id="KW-0694">RNA-binding</keyword>
<dbReference type="InterPro" id="IPR036621">
    <property type="entry name" value="Anticodon-bd_dom_sf"/>
</dbReference>
<feature type="domain" description="Aminoacyl-transfer RNA synthetases class-II family profile" evidence="14">
    <location>
        <begin position="279"/>
        <end position="539"/>
    </location>
</feature>
<evidence type="ECO:0000256" key="3">
    <source>
        <dbReference type="ARBA" id="ARBA00022555"/>
    </source>
</evidence>
<dbReference type="CDD" id="cd00860">
    <property type="entry name" value="ThrRS_anticodon"/>
    <property type="match status" value="1"/>
</dbReference>
<keyword evidence="6 13" id="KW-0547">Nucleotide-binding</keyword>
<evidence type="ECO:0000256" key="2">
    <source>
        <dbReference type="ARBA" id="ARBA00022490"/>
    </source>
</evidence>
<evidence type="ECO:0000256" key="9">
    <source>
        <dbReference type="ARBA" id="ARBA00022884"/>
    </source>
</evidence>
<dbReference type="Proteomes" id="UP001056539">
    <property type="component" value="Chromosome"/>
</dbReference>
<keyword evidence="16" id="KW-1185">Reference proteome</keyword>
<dbReference type="CDD" id="cd00771">
    <property type="entry name" value="ThrRS_core"/>
    <property type="match status" value="1"/>
</dbReference>
<comment type="catalytic activity">
    <reaction evidence="12 13">
        <text>tRNA(Thr) + L-threonine + ATP = L-threonyl-tRNA(Thr) + AMP + diphosphate + H(+)</text>
        <dbReference type="Rhea" id="RHEA:24624"/>
        <dbReference type="Rhea" id="RHEA-COMP:9670"/>
        <dbReference type="Rhea" id="RHEA-COMP:9704"/>
        <dbReference type="ChEBI" id="CHEBI:15378"/>
        <dbReference type="ChEBI" id="CHEBI:30616"/>
        <dbReference type="ChEBI" id="CHEBI:33019"/>
        <dbReference type="ChEBI" id="CHEBI:57926"/>
        <dbReference type="ChEBI" id="CHEBI:78442"/>
        <dbReference type="ChEBI" id="CHEBI:78534"/>
        <dbReference type="ChEBI" id="CHEBI:456215"/>
        <dbReference type="EC" id="6.1.1.3"/>
    </reaction>
</comment>
<comment type="cofactor">
    <cofactor evidence="13">
        <name>Zn(2+)</name>
        <dbReference type="ChEBI" id="CHEBI:29105"/>
    </cofactor>
    <text evidence="13">Binds 1 zinc ion per subunit.</text>
</comment>
<dbReference type="Gene3D" id="3.40.50.800">
    <property type="entry name" value="Anticodon-binding domain"/>
    <property type="match status" value="1"/>
</dbReference>
<dbReference type="HAMAP" id="MF_00184">
    <property type="entry name" value="Thr_tRNA_synth"/>
    <property type="match status" value="1"/>
</dbReference>
<dbReference type="InterPro" id="IPR045864">
    <property type="entry name" value="aa-tRNA-synth_II/BPL/LPL"/>
</dbReference>
<accession>A0AAX3BAV1</accession>
<dbReference type="AlphaFoldDB" id="A0AAX3BAV1"/>
<keyword evidence="8 13" id="KW-0067">ATP-binding</keyword>
<keyword evidence="4 13" id="KW-0436">Ligase</keyword>
<dbReference type="FunFam" id="3.30.930.10:FF:000002">
    <property type="entry name" value="Threonine--tRNA ligase"/>
    <property type="match status" value="1"/>
</dbReference>
<keyword evidence="5 13" id="KW-0479">Metal-binding</keyword>
<dbReference type="GO" id="GO:0005737">
    <property type="term" value="C:cytoplasm"/>
    <property type="evidence" value="ECO:0007669"/>
    <property type="project" value="UniProtKB-SubCell"/>
</dbReference>
<dbReference type="PROSITE" id="PS50862">
    <property type="entry name" value="AA_TRNA_LIGASE_II"/>
    <property type="match status" value="1"/>
</dbReference>
<dbReference type="InterPro" id="IPR033728">
    <property type="entry name" value="ThrRS_core"/>
</dbReference>
<dbReference type="Gene3D" id="3.30.54.20">
    <property type="match status" value="1"/>
</dbReference>
<comment type="subunit">
    <text evidence="13">Homodimer.</text>
</comment>
<dbReference type="RefSeq" id="WP_271434523.1">
    <property type="nucleotide sequence ID" value="NZ_CP073355.1"/>
</dbReference>
<dbReference type="Pfam" id="PF03129">
    <property type="entry name" value="HGTP_anticodon"/>
    <property type="match status" value="1"/>
</dbReference>
<evidence type="ECO:0000256" key="11">
    <source>
        <dbReference type="ARBA" id="ARBA00023146"/>
    </source>
</evidence>
<dbReference type="GO" id="GO:0004829">
    <property type="term" value="F:threonine-tRNA ligase activity"/>
    <property type="evidence" value="ECO:0007669"/>
    <property type="project" value="UniProtKB-UniRule"/>
</dbReference>
<gene>
    <name evidence="13 15" type="primary">thrS</name>
    <name evidence="15" type="ORF">KDW03_07820</name>
</gene>
<evidence type="ECO:0000256" key="13">
    <source>
        <dbReference type="HAMAP-Rule" id="MF_00184"/>
    </source>
</evidence>
<reference evidence="15" key="2">
    <citation type="submission" date="2022-06" db="EMBL/GenBank/DDBJ databases">
        <title>Thermospira aquatica gen. nov., sp. nov.</title>
        <authorList>
            <person name="Ben Ali Gam Z."/>
            <person name="Labat M."/>
        </authorList>
    </citation>
    <scope>NUCLEOTIDE SEQUENCE</scope>
    <source>
        <strain evidence="15">F1F22</strain>
    </source>
</reference>
<dbReference type="EC" id="6.1.1.3" evidence="13"/>
<evidence type="ECO:0000256" key="4">
    <source>
        <dbReference type="ARBA" id="ARBA00022598"/>
    </source>
</evidence>
<dbReference type="Pfam" id="PF00587">
    <property type="entry name" value="tRNA-synt_2b"/>
    <property type="match status" value="1"/>
</dbReference>
<keyword evidence="3 13" id="KW-0820">tRNA-binding</keyword>
<dbReference type="InterPro" id="IPR006195">
    <property type="entry name" value="aa-tRNA-synth_II"/>
</dbReference>
<dbReference type="GO" id="GO:0000049">
    <property type="term" value="F:tRNA binding"/>
    <property type="evidence" value="ECO:0007669"/>
    <property type="project" value="UniProtKB-KW"/>
</dbReference>
<dbReference type="InterPro" id="IPR002314">
    <property type="entry name" value="aa-tRNA-synt_IIb"/>
</dbReference>
<dbReference type="GO" id="GO:0046872">
    <property type="term" value="F:metal ion binding"/>
    <property type="evidence" value="ECO:0007669"/>
    <property type="project" value="UniProtKB-KW"/>
</dbReference>
<dbReference type="InterPro" id="IPR012947">
    <property type="entry name" value="tRNA_SAD"/>
</dbReference>
<protein>
    <recommendedName>
        <fullName evidence="13">Threonine--tRNA ligase</fullName>
        <ecNumber evidence="13">6.1.1.3</ecNumber>
    </recommendedName>
    <alternativeName>
        <fullName evidence="13">Threonyl-tRNA synthetase</fullName>
        <shortName evidence="13">ThrRS</shortName>
    </alternativeName>
</protein>
<dbReference type="PRINTS" id="PR01047">
    <property type="entry name" value="TRNASYNTHTHR"/>
</dbReference>
<dbReference type="Gene3D" id="3.30.930.10">
    <property type="entry name" value="Bira Bifunctional Protein, Domain 2"/>
    <property type="match status" value="1"/>
</dbReference>
<dbReference type="InterPro" id="IPR018163">
    <property type="entry name" value="Thr/Ala-tRNA-synth_IIc_edit"/>
</dbReference>
<dbReference type="InterPro" id="IPR004154">
    <property type="entry name" value="Anticodon-bd"/>
</dbReference>
<dbReference type="InterPro" id="IPR002320">
    <property type="entry name" value="Thr-tRNA-ligase_IIa"/>
</dbReference>
<dbReference type="GO" id="GO:0006435">
    <property type="term" value="P:threonyl-tRNA aminoacylation"/>
    <property type="evidence" value="ECO:0007669"/>
    <property type="project" value="UniProtKB-UniRule"/>
</dbReference>
<evidence type="ECO:0000256" key="6">
    <source>
        <dbReference type="ARBA" id="ARBA00022741"/>
    </source>
</evidence>
<evidence type="ECO:0000256" key="7">
    <source>
        <dbReference type="ARBA" id="ARBA00022833"/>
    </source>
</evidence>
<dbReference type="InterPro" id="IPR047246">
    <property type="entry name" value="ThrRS_anticodon"/>
</dbReference>
<proteinExistence type="inferred from homology"/>
<dbReference type="KEGG" id="taqu:KDW03_07820"/>
<sequence>MQLLYDGRKISLDVQDGFGILKYYKEHQDEATREGIQPILSQVIALKVNGELADLRHSLSANDTVEMVTLTSVEGLDIMRHTASHIMAQAALRLYPGAKLGVGPTIENGFYYDILFDRPLGDEDLRAIEAEMKKIVDEKLPVVREEMSRADALAWCQSANQPFKAEIIHDLEGERFSFYRQGEFVDLCRGPHLPNTRFLKAFKLLHTAGAYWRGDEKNPMLTRIYGTAFATKEDLENYLYLLEETKKRDHRRLGKELGLFSFHEEGPGLPFWKPKGVILKNTLIEFMRAHQRRLGYVEVETPTMLKDDLWRISGHMENFKENMFFFEKDGENYAIKPMNCPGGMLMYKEELHSYRDLPLKVAEFGKVHRYERSGVLQGLFRVRGFTQDDAHIFTTPETLKDAIREIIQLVDVVYKTFGFEYSTALSTRPEKSMGTDQQWELATNSLKAALDEFGVSYKIQEGEGAFYGPKIEYHLKDALGRTHQCGTIQLDMNLPERFDLTYVGEDGKPHRVIMLHRAILGSLERFIAILIEHYGGKFPFWLAPVQVAILPVSERFLSYAKEVKKVLERAGIRVSVDTSDEKLGYKIRQAQLEQIPYMVIVGEKEVENQQLSVRHRDEGDKGSMSMEFFVSQLEKENRFPGLDESF</sequence>